<organism evidence="1 2">
    <name type="scientific">Hahella chejuensis (strain KCTC 2396)</name>
    <dbReference type="NCBI Taxonomy" id="349521"/>
    <lineage>
        <taxon>Bacteria</taxon>
        <taxon>Pseudomonadati</taxon>
        <taxon>Pseudomonadota</taxon>
        <taxon>Gammaproteobacteria</taxon>
        <taxon>Oceanospirillales</taxon>
        <taxon>Hahellaceae</taxon>
        <taxon>Hahella</taxon>
    </lineage>
</organism>
<sequence>MNLYEQYLAPWLTDWTDWALLACGVYTVIFGMFEMFWRRTRAYDYLSTANFVLLLLLQFLLPVMAVWGAEFVQPGLVFMAIYTALFFISTSHVNEGGIAFMIHLQLLMVILPLAILIRVIRFIWMLF</sequence>
<keyword evidence="2" id="KW-1185">Reference proteome</keyword>
<dbReference type="EMBL" id="CP000155">
    <property type="protein sequence ID" value="ABC28525.1"/>
    <property type="molecule type" value="Genomic_DNA"/>
</dbReference>
<name>Q2SLE9_HAHCH</name>
<gene>
    <name evidence="1" type="ordered locus">HCH_01672</name>
</gene>
<dbReference type="RefSeq" id="WP_011395597.1">
    <property type="nucleotide sequence ID" value="NC_007645.1"/>
</dbReference>
<protein>
    <submittedName>
        <fullName evidence="1">Uncharacterized protein</fullName>
    </submittedName>
</protein>
<evidence type="ECO:0000313" key="2">
    <source>
        <dbReference type="Proteomes" id="UP000000238"/>
    </source>
</evidence>
<accession>Q2SLE9</accession>
<dbReference type="KEGG" id="hch:HCH_01672"/>
<proteinExistence type="predicted"/>
<dbReference type="HOGENOM" id="CLU_1967465_0_0_6"/>
<dbReference type="AlphaFoldDB" id="Q2SLE9"/>
<dbReference type="Proteomes" id="UP000000238">
    <property type="component" value="Chromosome"/>
</dbReference>
<dbReference type="OrthoDB" id="9910700at2"/>
<evidence type="ECO:0000313" key="1">
    <source>
        <dbReference type="EMBL" id="ABC28525.1"/>
    </source>
</evidence>
<reference evidence="1 2" key="1">
    <citation type="journal article" date="2005" name="Nucleic Acids Res.">
        <title>Genomic blueprint of Hahella chejuensis, a marine microbe producing an algicidal agent.</title>
        <authorList>
            <person name="Jeong H."/>
            <person name="Yim J.H."/>
            <person name="Lee C."/>
            <person name="Choi S.-H."/>
            <person name="Park Y.K."/>
            <person name="Yoon S.H."/>
            <person name="Hur C.-G."/>
            <person name="Kang H.-Y."/>
            <person name="Kim D."/>
            <person name="Lee H.H."/>
            <person name="Park K.H."/>
            <person name="Park S.-H."/>
            <person name="Park H.-S."/>
            <person name="Lee H.K."/>
            <person name="Oh T.K."/>
            <person name="Kim J.F."/>
        </authorList>
    </citation>
    <scope>NUCLEOTIDE SEQUENCE [LARGE SCALE GENOMIC DNA]</scope>
    <source>
        <strain evidence="1 2">KCTC 2396</strain>
    </source>
</reference>